<dbReference type="PANTHER" id="PTHR12371:SF11">
    <property type="entry name" value="TRANSLOCATING CHAIN-ASSOCIATED MEMBRANE PROTEIN"/>
    <property type="match status" value="1"/>
</dbReference>
<dbReference type="SMART" id="SM00724">
    <property type="entry name" value="TLC"/>
    <property type="match status" value="1"/>
</dbReference>
<dbReference type="GO" id="GO:0045048">
    <property type="term" value="P:protein insertion into ER membrane"/>
    <property type="evidence" value="ECO:0007669"/>
    <property type="project" value="TreeGrafter"/>
</dbReference>
<keyword evidence="6 11" id="KW-1133">Transmembrane helix</keyword>
<organism evidence="13">
    <name type="scientific">Xenopsylla cheopis</name>
    <name type="common">Oriental rat flea</name>
    <name type="synonym">Pulex cheopis</name>
    <dbReference type="NCBI Taxonomy" id="163159"/>
    <lineage>
        <taxon>Eukaryota</taxon>
        <taxon>Metazoa</taxon>
        <taxon>Ecdysozoa</taxon>
        <taxon>Arthropoda</taxon>
        <taxon>Hexapoda</taxon>
        <taxon>Insecta</taxon>
        <taxon>Pterygota</taxon>
        <taxon>Neoptera</taxon>
        <taxon>Endopterygota</taxon>
        <taxon>Siphonaptera</taxon>
        <taxon>Pulicidae</taxon>
        <taxon>Xenopsyllinae</taxon>
        <taxon>Xenopsylla</taxon>
    </lineage>
</organism>
<comment type="subcellular location">
    <subcellularLocation>
        <location evidence="1">Membrane</location>
        <topology evidence="1">Multi-pass membrane protein</topology>
    </subcellularLocation>
</comment>
<dbReference type="InterPro" id="IPR016447">
    <property type="entry name" value="Translocation_assoc_membrane"/>
</dbReference>
<name>A0A6M2DJK6_XENCH</name>
<keyword evidence="7 9" id="KW-0472">Membrane</keyword>
<dbReference type="PANTHER" id="PTHR12371">
    <property type="entry name" value="TRANSLOCATION ASSOCIATED MEMBRANE PROTEIN"/>
    <property type="match status" value="1"/>
</dbReference>
<feature type="compositionally biased region" description="Polar residues" evidence="10">
    <location>
        <begin position="362"/>
        <end position="374"/>
    </location>
</feature>
<feature type="transmembrane region" description="Helical" evidence="11">
    <location>
        <begin position="88"/>
        <end position="107"/>
    </location>
</feature>
<feature type="domain" description="TLC" evidence="12">
    <location>
        <begin position="122"/>
        <end position="324"/>
    </location>
</feature>
<feature type="transmembrane region" description="Helical" evidence="11">
    <location>
        <begin position="128"/>
        <end position="146"/>
    </location>
</feature>
<dbReference type="Pfam" id="PF03798">
    <property type="entry name" value="TRAM_LAG1_CLN8"/>
    <property type="match status" value="1"/>
</dbReference>
<feature type="transmembrane region" description="Helical" evidence="11">
    <location>
        <begin position="259"/>
        <end position="281"/>
    </location>
</feature>
<feature type="transmembrane region" description="Helical" evidence="11">
    <location>
        <begin position="166"/>
        <end position="186"/>
    </location>
</feature>
<protein>
    <recommendedName>
        <fullName evidence="8">Translocating chain-associated membrane protein</fullName>
    </recommendedName>
</protein>
<dbReference type="EMBL" id="GIIL01002154">
    <property type="protein sequence ID" value="NOV45880.1"/>
    <property type="molecule type" value="Transcribed_RNA"/>
</dbReference>
<evidence type="ECO:0000313" key="13">
    <source>
        <dbReference type="EMBL" id="NOV45880.1"/>
    </source>
</evidence>
<keyword evidence="3 8" id="KW-0813">Transport</keyword>
<feature type="transmembrane region" description="Helical" evidence="11">
    <location>
        <begin position="293"/>
        <end position="316"/>
    </location>
</feature>
<evidence type="ECO:0000259" key="12">
    <source>
        <dbReference type="PROSITE" id="PS50922"/>
    </source>
</evidence>
<dbReference type="GO" id="GO:0006616">
    <property type="term" value="P:SRP-dependent cotranslational protein targeting to membrane, translocation"/>
    <property type="evidence" value="ECO:0007669"/>
    <property type="project" value="InterPro"/>
</dbReference>
<evidence type="ECO:0000256" key="11">
    <source>
        <dbReference type="SAM" id="Phobius"/>
    </source>
</evidence>
<evidence type="ECO:0000256" key="5">
    <source>
        <dbReference type="ARBA" id="ARBA00022927"/>
    </source>
</evidence>
<comment type="similarity">
    <text evidence="2 8">Belongs to the TRAM family.</text>
</comment>
<proteinExistence type="inferred from homology"/>
<keyword evidence="5 8" id="KW-0653">Protein transport</keyword>
<dbReference type="PIRSF" id="PIRSF005449">
    <property type="entry name" value="Translocation_assoc_membrane"/>
    <property type="match status" value="1"/>
</dbReference>
<evidence type="ECO:0000256" key="8">
    <source>
        <dbReference type="PIRNR" id="PIRNR005449"/>
    </source>
</evidence>
<evidence type="ECO:0000256" key="9">
    <source>
        <dbReference type="PROSITE-ProRule" id="PRU00205"/>
    </source>
</evidence>
<feature type="region of interest" description="Disordered" evidence="10">
    <location>
        <begin position="335"/>
        <end position="380"/>
    </location>
</feature>
<evidence type="ECO:0000256" key="2">
    <source>
        <dbReference type="ARBA" id="ARBA00005999"/>
    </source>
</evidence>
<dbReference type="AlphaFoldDB" id="A0A6M2DJK6"/>
<feature type="transmembrane region" description="Helical" evidence="11">
    <location>
        <begin position="30"/>
        <end position="57"/>
    </location>
</feature>
<evidence type="ECO:0000256" key="1">
    <source>
        <dbReference type="ARBA" id="ARBA00004141"/>
    </source>
</evidence>
<evidence type="ECO:0000256" key="3">
    <source>
        <dbReference type="ARBA" id="ARBA00022448"/>
    </source>
</evidence>
<evidence type="ECO:0000256" key="10">
    <source>
        <dbReference type="SAM" id="MobiDB-lite"/>
    </source>
</evidence>
<evidence type="ECO:0000256" key="6">
    <source>
        <dbReference type="ARBA" id="ARBA00022989"/>
    </source>
</evidence>
<dbReference type="InterPro" id="IPR006634">
    <property type="entry name" value="TLC-dom"/>
</dbReference>
<dbReference type="PROSITE" id="PS50922">
    <property type="entry name" value="TLC"/>
    <property type="match status" value="1"/>
</dbReference>
<keyword evidence="8" id="KW-0811">Translocation</keyword>
<keyword evidence="4 9" id="KW-0812">Transmembrane</keyword>
<evidence type="ECO:0000256" key="4">
    <source>
        <dbReference type="ARBA" id="ARBA00022692"/>
    </source>
</evidence>
<accession>A0A6M2DJK6</accession>
<feature type="compositionally biased region" description="Basic and acidic residues" evidence="10">
    <location>
        <begin position="337"/>
        <end position="356"/>
    </location>
</feature>
<evidence type="ECO:0000256" key="7">
    <source>
        <dbReference type="ARBA" id="ARBA00023136"/>
    </source>
</evidence>
<reference evidence="13" key="1">
    <citation type="submission" date="2020-03" db="EMBL/GenBank/DDBJ databases">
        <title>Transcriptomic Profiling of the Digestive Tract of the Rat Flea, Xenopsylla cheopis, Following Blood Feeding and Infection with Yersinia pestis.</title>
        <authorList>
            <person name="Bland D.M."/>
            <person name="Martens C.A."/>
            <person name="Virtaneva K."/>
            <person name="Kanakabandi K."/>
            <person name="Long D."/>
            <person name="Rosenke R."/>
            <person name="Saturday G.A."/>
            <person name="Hoyt F.H."/>
            <person name="Bruno D.P."/>
            <person name="Ribeiro J.M.C."/>
            <person name="Hinnebusch J."/>
        </authorList>
    </citation>
    <scope>NUCLEOTIDE SEQUENCE</scope>
</reference>
<sequence length="380" mass="43111">MVMKPGSRKSSNKNPPILSHEFIIQNHADIVSCVAMLFVVGLMVQATAPIASLFIALHHNISGNEPTRDTPRGSPFQYEAGWKDACAVFFYSLICIVMHAILQEYCLDKISKRLHLSKSKLSKFNESGQLVVFYLTSVVWGADAILREGFLGNISALWEGFPNHPMGFLMKLFFIVQLSYWIHVLPELYFQKIKKEEWSARIQQALCGLTFVGAAYFFNLQRVALCLLVLHYFSEFVFHTIRLVEILDKDEKVTSACSFITRLTFVVVHVATITLSVLTFWYGLAQNEIPAPYVLRIGSLIAVLSLQAFLMFTFITGQLARAREQKNVMNAALNFKSKKESKKDKSRKDKGKREESDLPEVDQNTNKNLRSRTAAQVKVK</sequence>
<dbReference type="GO" id="GO:0005789">
    <property type="term" value="C:endoplasmic reticulum membrane"/>
    <property type="evidence" value="ECO:0007669"/>
    <property type="project" value="TreeGrafter"/>
</dbReference>